<sequence>MFEKKRKVNTLGGERGNNKTTGVRIAITMEDILKVKGMPLNDVAEHLEVSRSTLKRACREYGIKRWPPCKEHELINQMRPNKSPAIVDQEQIPQLNSDTVLPSNQPRKEHELISQTRPNESRAIVDQEQAPQLNSITVLPSNQVSARPNESPAVVDHEKIPQLNSDKVLPSTKVSATIDTKSVKLKARYEEVTIAFRLSRPFRKVELEQEVKKRLPLEAGTYNINYKDEDDDLILISCDEDLEECISSSSPLGSRCHELFLKPK</sequence>
<reference evidence="1" key="1">
    <citation type="submission" date="2022-02" db="EMBL/GenBank/DDBJ databases">
        <title>Plant Genome Project.</title>
        <authorList>
            <person name="Zhang R.-G."/>
        </authorList>
    </citation>
    <scope>NUCLEOTIDE SEQUENCE</scope>
    <source>
        <strain evidence="1">AT1</strain>
    </source>
</reference>
<gene>
    <name evidence="1" type="ORF">RHMOL_Rhmol02G0044200</name>
</gene>
<accession>A0ACC0PMU3</accession>
<dbReference type="EMBL" id="CM046389">
    <property type="protein sequence ID" value="KAI8566476.1"/>
    <property type="molecule type" value="Genomic_DNA"/>
</dbReference>
<name>A0ACC0PMU3_RHOML</name>
<protein>
    <submittedName>
        <fullName evidence="1">Uncharacterized protein</fullName>
    </submittedName>
</protein>
<dbReference type="Proteomes" id="UP001062846">
    <property type="component" value="Chromosome 2"/>
</dbReference>
<comment type="caution">
    <text evidence="1">The sequence shown here is derived from an EMBL/GenBank/DDBJ whole genome shotgun (WGS) entry which is preliminary data.</text>
</comment>
<organism evidence="1 2">
    <name type="scientific">Rhododendron molle</name>
    <name type="common">Chinese azalea</name>
    <name type="synonym">Azalea mollis</name>
    <dbReference type="NCBI Taxonomy" id="49168"/>
    <lineage>
        <taxon>Eukaryota</taxon>
        <taxon>Viridiplantae</taxon>
        <taxon>Streptophyta</taxon>
        <taxon>Embryophyta</taxon>
        <taxon>Tracheophyta</taxon>
        <taxon>Spermatophyta</taxon>
        <taxon>Magnoliopsida</taxon>
        <taxon>eudicotyledons</taxon>
        <taxon>Gunneridae</taxon>
        <taxon>Pentapetalae</taxon>
        <taxon>asterids</taxon>
        <taxon>Ericales</taxon>
        <taxon>Ericaceae</taxon>
        <taxon>Ericoideae</taxon>
        <taxon>Rhodoreae</taxon>
        <taxon>Rhododendron</taxon>
    </lineage>
</organism>
<proteinExistence type="predicted"/>
<evidence type="ECO:0000313" key="2">
    <source>
        <dbReference type="Proteomes" id="UP001062846"/>
    </source>
</evidence>
<keyword evidence="2" id="KW-1185">Reference proteome</keyword>
<evidence type="ECO:0000313" key="1">
    <source>
        <dbReference type="EMBL" id="KAI8566476.1"/>
    </source>
</evidence>